<evidence type="ECO:0000256" key="2">
    <source>
        <dbReference type="ARBA" id="ARBA00022519"/>
    </source>
</evidence>
<gene>
    <name evidence="6" type="ORF">SAMN04489723_10749</name>
</gene>
<organism evidence="6 7">
    <name type="scientific">Algoriphagus aquimarinus</name>
    <dbReference type="NCBI Taxonomy" id="237018"/>
    <lineage>
        <taxon>Bacteria</taxon>
        <taxon>Pseudomonadati</taxon>
        <taxon>Bacteroidota</taxon>
        <taxon>Cytophagia</taxon>
        <taxon>Cytophagales</taxon>
        <taxon>Cyclobacteriaceae</taxon>
        <taxon>Algoriphagus</taxon>
    </lineage>
</organism>
<keyword evidence="3 6" id="KW-0328">Glycosyltransferase</keyword>
<name>A0A1I1A0G0_9BACT</name>
<evidence type="ECO:0000256" key="4">
    <source>
        <dbReference type="ARBA" id="ARBA00022679"/>
    </source>
</evidence>
<keyword evidence="2" id="KW-0997">Cell inner membrane</keyword>
<keyword evidence="4 6" id="KW-0808">Transferase</keyword>
<sequence length="378" mass="43628">MKEVLVLLPDSPYSDWIIQKVQLLQGTNYDFACFGVERNYIKSPVCTFMMPGSSAYQEFIKKKNKYDRVVIHYHTQETGFFVEKSQIPSEKLVWVLWSGDLYNSKFYKKPLYLRQTLLWKEANTTELKRNSKLKEYVKSLLGKINSYDYQKSFQRIKYIGTCFPTDVNEADDTFGKCYIIIPHNILSINELFEVNSFATIQSTGTKILLGHSGAVENNHLDGIDLLQKLRISHQILCPLSYGGEEYIKAVISAGNNAFGDKFQPLTAFLPKIEYYQLLTEVGFAVFFLRIQQAFGNILGLLFLGVKIFLPKENSIFIDLRKKGFLLFSIEELSKKAISNGLNEQDRLQNRSLILKLYNEEKIAESYERMYLGSMNNVE</sequence>
<dbReference type="STRING" id="237018.SAMN04489723_10749"/>
<evidence type="ECO:0000256" key="3">
    <source>
        <dbReference type="ARBA" id="ARBA00022676"/>
    </source>
</evidence>
<dbReference type="EMBL" id="FOKK01000007">
    <property type="protein sequence ID" value="SFB30836.1"/>
    <property type="molecule type" value="Genomic_DNA"/>
</dbReference>
<dbReference type="Proteomes" id="UP000198790">
    <property type="component" value="Unassembled WGS sequence"/>
</dbReference>
<proteinExistence type="predicted"/>
<evidence type="ECO:0000256" key="1">
    <source>
        <dbReference type="ARBA" id="ARBA00022475"/>
    </source>
</evidence>
<dbReference type="GO" id="GO:0009246">
    <property type="term" value="P:enterobacterial common antigen biosynthetic process"/>
    <property type="evidence" value="ECO:0007669"/>
    <property type="project" value="InterPro"/>
</dbReference>
<keyword evidence="7" id="KW-1185">Reference proteome</keyword>
<keyword evidence="1" id="KW-1003">Cell membrane</keyword>
<protein>
    <submittedName>
        <fullName evidence="6">4-alpha-L-fucosyltransferase glycosyl transferase group 56</fullName>
    </submittedName>
</protein>
<dbReference type="InterPro" id="IPR009993">
    <property type="entry name" value="WecF"/>
</dbReference>
<dbReference type="GO" id="GO:0008417">
    <property type="term" value="F:fucosyltransferase activity"/>
    <property type="evidence" value="ECO:0007669"/>
    <property type="project" value="InterPro"/>
</dbReference>
<dbReference type="AlphaFoldDB" id="A0A1I1A0G0"/>
<dbReference type="Pfam" id="PF07429">
    <property type="entry name" value="Glyco_transf_56"/>
    <property type="match status" value="1"/>
</dbReference>
<dbReference type="RefSeq" id="WP_092897197.1">
    <property type="nucleotide sequence ID" value="NZ_FOKK01000007.1"/>
</dbReference>
<evidence type="ECO:0000313" key="6">
    <source>
        <dbReference type="EMBL" id="SFB30836.1"/>
    </source>
</evidence>
<evidence type="ECO:0000313" key="7">
    <source>
        <dbReference type="Proteomes" id="UP000198790"/>
    </source>
</evidence>
<dbReference type="OrthoDB" id="1083028at2"/>
<accession>A0A1I1A0G0</accession>
<keyword evidence="5" id="KW-0472">Membrane</keyword>
<reference evidence="6 7" key="1">
    <citation type="submission" date="2016-10" db="EMBL/GenBank/DDBJ databases">
        <authorList>
            <person name="de Groot N.N."/>
        </authorList>
    </citation>
    <scope>NUCLEOTIDE SEQUENCE [LARGE SCALE GENOMIC DNA]</scope>
    <source>
        <strain evidence="6 7">DSM 23399</strain>
    </source>
</reference>
<evidence type="ECO:0000256" key="5">
    <source>
        <dbReference type="ARBA" id="ARBA00023136"/>
    </source>
</evidence>